<dbReference type="Pfam" id="PF04264">
    <property type="entry name" value="YceI"/>
    <property type="match status" value="1"/>
</dbReference>
<dbReference type="InterPro" id="IPR007372">
    <property type="entry name" value="Lipid/polyisoprenoid-bd_YceI"/>
</dbReference>
<evidence type="ECO:0000259" key="1">
    <source>
        <dbReference type="SMART" id="SM00867"/>
    </source>
</evidence>
<dbReference type="EMBL" id="UINC01130201">
    <property type="protein sequence ID" value="SVD11113.1"/>
    <property type="molecule type" value="Genomic_DNA"/>
</dbReference>
<reference evidence="2" key="1">
    <citation type="submission" date="2018-05" db="EMBL/GenBank/DDBJ databases">
        <authorList>
            <person name="Lanie J.A."/>
            <person name="Ng W.-L."/>
            <person name="Kazmierczak K.M."/>
            <person name="Andrzejewski T.M."/>
            <person name="Davidsen T.M."/>
            <person name="Wayne K.J."/>
            <person name="Tettelin H."/>
            <person name="Glass J.I."/>
            <person name="Rusch D."/>
            <person name="Podicherti R."/>
            <person name="Tsui H.-C.T."/>
            <person name="Winkler M.E."/>
        </authorList>
    </citation>
    <scope>NUCLEOTIDE SEQUENCE</scope>
</reference>
<sequence length="214" mass="24680">MKKYFLITALLTLVFTLDLPWSSKENIENEPPYLQLNKGDYNILLEESELIWIGKKITLKEHSGTLQFKEGTISINDDGIIYGNITIDMTSINNTDMKGKMKRKLEEHLKNDDFFSVNQFSTSKIEFQSTTRENNKMQFDGNLTIKGISHPISFIADIIESSKQLKAKTRLVFDRSIYDVRYRSGTFYENLGNHLILDNISLDILLVAIKDENN</sequence>
<organism evidence="2">
    <name type="scientific">marine metagenome</name>
    <dbReference type="NCBI Taxonomy" id="408172"/>
    <lineage>
        <taxon>unclassified sequences</taxon>
        <taxon>metagenomes</taxon>
        <taxon>ecological metagenomes</taxon>
    </lineage>
</organism>
<dbReference type="SUPFAM" id="SSF101874">
    <property type="entry name" value="YceI-like"/>
    <property type="match status" value="1"/>
</dbReference>
<dbReference type="Gene3D" id="2.40.128.110">
    <property type="entry name" value="Lipid/polyisoprenoid-binding, YceI-like"/>
    <property type="match status" value="1"/>
</dbReference>
<dbReference type="SMART" id="SM00867">
    <property type="entry name" value="YceI"/>
    <property type="match status" value="1"/>
</dbReference>
<accession>A0A382SMS2</accession>
<proteinExistence type="predicted"/>
<protein>
    <recommendedName>
        <fullName evidence="1">Lipid/polyisoprenoid-binding YceI-like domain-containing protein</fullName>
    </recommendedName>
</protein>
<name>A0A382SMS2_9ZZZZ</name>
<evidence type="ECO:0000313" key="2">
    <source>
        <dbReference type="EMBL" id="SVD11113.1"/>
    </source>
</evidence>
<feature type="domain" description="Lipid/polyisoprenoid-binding YceI-like" evidence="1">
    <location>
        <begin position="40"/>
        <end position="209"/>
    </location>
</feature>
<dbReference type="PANTHER" id="PTHR34406:SF1">
    <property type="entry name" value="PROTEIN YCEI"/>
    <property type="match status" value="1"/>
</dbReference>
<dbReference type="AlphaFoldDB" id="A0A382SMS2"/>
<gene>
    <name evidence="2" type="ORF">METZ01_LOCUS363967</name>
</gene>
<dbReference type="PANTHER" id="PTHR34406">
    <property type="entry name" value="PROTEIN YCEI"/>
    <property type="match status" value="1"/>
</dbReference>
<dbReference type="InterPro" id="IPR036761">
    <property type="entry name" value="TTHA0802/YceI-like_sf"/>
</dbReference>